<evidence type="ECO:0000256" key="5">
    <source>
        <dbReference type="SAM" id="MobiDB-lite"/>
    </source>
</evidence>
<dbReference type="AlphaFoldDB" id="A0A914V5Z6"/>
<feature type="domain" description="C2H2-type" evidence="6">
    <location>
        <begin position="254"/>
        <end position="277"/>
    </location>
</feature>
<name>A0A914V5Z6_9BILA</name>
<keyword evidence="4" id="KW-0862">Zinc</keyword>
<dbReference type="SMART" id="SM00355">
    <property type="entry name" value="ZnF_C2H2"/>
    <property type="match status" value="4"/>
</dbReference>
<dbReference type="GO" id="GO:0008270">
    <property type="term" value="F:zinc ion binding"/>
    <property type="evidence" value="ECO:0007669"/>
    <property type="project" value="UniProtKB-KW"/>
</dbReference>
<dbReference type="Proteomes" id="UP000887566">
    <property type="component" value="Unplaced"/>
</dbReference>
<feature type="domain" description="C2H2-type" evidence="6">
    <location>
        <begin position="222"/>
        <end position="247"/>
    </location>
</feature>
<dbReference type="WBParaSite" id="PSAMB.scaffold157size70979.g2683.t1">
    <property type="protein sequence ID" value="PSAMB.scaffold157size70979.g2683.t1"/>
    <property type="gene ID" value="PSAMB.scaffold157size70979.g2683"/>
</dbReference>
<dbReference type="PANTHER" id="PTHR24379:SF121">
    <property type="entry name" value="C2H2-TYPE DOMAIN-CONTAINING PROTEIN"/>
    <property type="match status" value="1"/>
</dbReference>
<keyword evidence="3" id="KW-0863">Zinc-finger</keyword>
<keyword evidence="2" id="KW-0677">Repeat</keyword>
<accession>A0A914V5Z6</accession>
<keyword evidence="1" id="KW-0479">Metal-binding</keyword>
<evidence type="ECO:0000313" key="7">
    <source>
        <dbReference type="Proteomes" id="UP000887566"/>
    </source>
</evidence>
<evidence type="ECO:0000256" key="4">
    <source>
        <dbReference type="ARBA" id="ARBA00022833"/>
    </source>
</evidence>
<feature type="region of interest" description="Disordered" evidence="5">
    <location>
        <begin position="278"/>
        <end position="318"/>
    </location>
</feature>
<evidence type="ECO:0000256" key="2">
    <source>
        <dbReference type="ARBA" id="ARBA00022737"/>
    </source>
</evidence>
<dbReference type="InterPro" id="IPR013087">
    <property type="entry name" value="Znf_C2H2_type"/>
</dbReference>
<proteinExistence type="predicted"/>
<organism evidence="7 8">
    <name type="scientific">Plectus sambesii</name>
    <dbReference type="NCBI Taxonomy" id="2011161"/>
    <lineage>
        <taxon>Eukaryota</taxon>
        <taxon>Metazoa</taxon>
        <taxon>Ecdysozoa</taxon>
        <taxon>Nematoda</taxon>
        <taxon>Chromadorea</taxon>
        <taxon>Plectida</taxon>
        <taxon>Plectina</taxon>
        <taxon>Plectoidea</taxon>
        <taxon>Plectidae</taxon>
        <taxon>Plectus</taxon>
    </lineage>
</organism>
<evidence type="ECO:0000256" key="1">
    <source>
        <dbReference type="ARBA" id="ARBA00022723"/>
    </source>
</evidence>
<reference evidence="8" key="1">
    <citation type="submission" date="2022-11" db="UniProtKB">
        <authorList>
            <consortium name="WormBaseParasite"/>
        </authorList>
    </citation>
    <scope>IDENTIFICATION</scope>
</reference>
<evidence type="ECO:0000256" key="3">
    <source>
        <dbReference type="ARBA" id="ARBA00022771"/>
    </source>
</evidence>
<sequence length="318" mass="35131">MSATRRPLVNLDHVQHKRPACPSSFVLCRIRQLSSPRVDCLFPAGFSPALVRLYTGYNLRAIHIPAVSGYRCSKCEYMAATQEGLTVHMSQMHKERYECKDCNGLVLNTKSQWQEHLRTYHNNNAMISSNKDKQAVAAVSDAAASPLSMLGGQLPHMDPTLMANLIAMMPFLQAATAQGAMASMAAAMAAMQPLQVDSSMMTKGTPSEAGTPSPQAKYTRNYQCGHESCNYASRESRAYLHHLRDEHDEVFPIFYCDMCSYASRHLAKVKRHTSLIHGQDAGSDDVKSETVDGEDDENDRLMISESPEVTPAAETPTQ</sequence>
<dbReference type="PANTHER" id="PTHR24379">
    <property type="entry name" value="KRAB AND ZINC FINGER DOMAIN-CONTAINING"/>
    <property type="match status" value="1"/>
</dbReference>
<protein>
    <submittedName>
        <fullName evidence="8">C2H2-type domain-containing protein</fullName>
    </submittedName>
</protein>
<feature type="domain" description="C2H2-type" evidence="6">
    <location>
        <begin position="70"/>
        <end position="93"/>
    </location>
</feature>
<evidence type="ECO:0000259" key="6">
    <source>
        <dbReference type="SMART" id="SM00355"/>
    </source>
</evidence>
<feature type="domain" description="C2H2-type" evidence="6">
    <location>
        <begin position="97"/>
        <end position="121"/>
    </location>
</feature>
<evidence type="ECO:0000313" key="8">
    <source>
        <dbReference type="WBParaSite" id="PSAMB.scaffold157size70979.g2683.t1"/>
    </source>
</evidence>
<keyword evidence="7" id="KW-1185">Reference proteome</keyword>
<dbReference type="Gene3D" id="3.30.160.60">
    <property type="entry name" value="Classic Zinc Finger"/>
    <property type="match status" value="2"/>
</dbReference>